<name>A0A3P3FCU1_9HYPH</name>
<keyword evidence="5" id="KW-1185">Reference proteome</keyword>
<dbReference type="OrthoDB" id="9811084at2"/>
<evidence type="ECO:0000256" key="1">
    <source>
        <dbReference type="ARBA" id="ARBA00023125"/>
    </source>
</evidence>
<dbReference type="Pfam" id="PF00440">
    <property type="entry name" value="TetR_N"/>
    <property type="match status" value="1"/>
</dbReference>
<feature type="DNA-binding region" description="H-T-H motif" evidence="2">
    <location>
        <begin position="40"/>
        <end position="59"/>
    </location>
</feature>
<evidence type="ECO:0000313" key="4">
    <source>
        <dbReference type="EMBL" id="RRH96026.1"/>
    </source>
</evidence>
<dbReference type="Gene3D" id="1.10.357.10">
    <property type="entry name" value="Tetracycline Repressor, domain 2"/>
    <property type="match status" value="1"/>
</dbReference>
<dbReference type="GO" id="GO:0003677">
    <property type="term" value="F:DNA binding"/>
    <property type="evidence" value="ECO:0007669"/>
    <property type="project" value="UniProtKB-UniRule"/>
</dbReference>
<protein>
    <submittedName>
        <fullName evidence="4">TetR/AcrR family transcriptional regulator</fullName>
    </submittedName>
</protein>
<dbReference type="AlphaFoldDB" id="A0A3P3FCU1"/>
<dbReference type="PROSITE" id="PS50977">
    <property type="entry name" value="HTH_TETR_2"/>
    <property type="match status" value="1"/>
</dbReference>
<accession>A0A3P3FCU1</accession>
<dbReference type="PANTHER" id="PTHR43479">
    <property type="entry name" value="ACREF/ENVCD OPERON REPRESSOR-RELATED"/>
    <property type="match status" value="1"/>
</dbReference>
<evidence type="ECO:0000313" key="5">
    <source>
        <dbReference type="Proteomes" id="UP000273786"/>
    </source>
</evidence>
<dbReference type="PANTHER" id="PTHR43479:SF7">
    <property type="entry name" value="TETR-FAMILY TRANSCRIPTIONAL REGULATOR"/>
    <property type="match status" value="1"/>
</dbReference>
<dbReference type="InterPro" id="IPR050624">
    <property type="entry name" value="HTH-type_Tx_Regulator"/>
</dbReference>
<dbReference type="Proteomes" id="UP000273786">
    <property type="component" value="Unassembled WGS sequence"/>
</dbReference>
<sequence>MKIERADDTGTIDRRVARTRALLQDAIIALIPERGYAAITVDDICRKANVGRSTFYTHYTDKDALRSATLEAHLRSLSRERLSKDERTGSRLFEFSLPMFEHAQAFRSLHHALLASSGDTIHDQMRERIQRSVRAELGGKRIGETGVSAEFAVQFISGAFLAVLGWWLSTDTKLSPAQVDELFQKMAGQGIGARQAPIDEG</sequence>
<keyword evidence="1 2" id="KW-0238">DNA-binding</keyword>
<proteinExistence type="predicted"/>
<comment type="caution">
    <text evidence="4">The sequence shown here is derived from an EMBL/GenBank/DDBJ whole genome shotgun (WGS) entry which is preliminary data.</text>
</comment>
<evidence type="ECO:0000256" key="2">
    <source>
        <dbReference type="PROSITE-ProRule" id="PRU00335"/>
    </source>
</evidence>
<dbReference type="InterPro" id="IPR001647">
    <property type="entry name" value="HTH_TetR"/>
</dbReference>
<dbReference type="Pfam" id="PF14278">
    <property type="entry name" value="TetR_C_8"/>
    <property type="match status" value="1"/>
</dbReference>
<dbReference type="EMBL" id="RQXT01000033">
    <property type="protein sequence ID" value="RRH96026.1"/>
    <property type="molecule type" value="Genomic_DNA"/>
</dbReference>
<dbReference type="InterPro" id="IPR039532">
    <property type="entry name" value="TetR_C_Firmicutes"/>
</dbReference>
<dbReference type="InterPro" id="IPR009057">
    <property type="entry name" value="Homeodomain-like_sf"/>
</dbReference>
<feature type="domain" description="HTH tetR-type" evidence="3">
    <location>
        <begin position="17"/>
        <end position="77"/>
    </location>
</feature>
<gene>
    <name evidence="4" type="ORF">EH240_23620</name>
</gene>
<reference evidence="4 5" key="1">
    <citation type="submission" date="2018-11" db="EMBL/GenBank/DDBJ databases">
        <title>the genome of Mesorhizobium tamadayense DSM 28320.</title>
        <authorList>
            <person name="Gao J."/>
        </authorList>
    </citation>
    <scope>NUCLEOTIDE SEQUENCE [LARGE SCALE GENOMIC DNA]</scope>
    <source>
        <strain evidence="4 5">DSM 28320</strain>
    </source>
</reference>
<evidence type="ECO:0000259" key="3">
    <source>
        <dbReference type="PROSITE" id="PS50977"/>
    </source>
</evidence>
<dbReference type="SUPFAM" id="SSF46689">
    <property type="entry name" value="Homeodomain-like"/>
    <property type="match status" value="1"/>
</dbReference>
<organism evidence="4 5">
    <name type="scientific">Mesorhizobium tamadayense</name>
    <dbReference type="NCBI Taxonomy" id="425306"/>
    <lineage>
        <taxon>Bacteria</taxon>
        <taxon>Pseudomonadati</taxon>
        <taxon>Pseudomonadota</taxon>
        <taxon>Alphaproteobacteria</taxon>
        <taxon>Hyphomicrobiales</taxon>
        <taxon>Phyllobacteriaceae</taxon>
        <taxon>Mesorhizobium</taxon>
    </lineage>
</organism>